<name>A0A330M9D2_9GAMM</name>
<organism evidence="1 2">
    <name type="scientific">Shewanella benthica</name>
    <dbReference type="NCBI Taxonomy" id="43661"/>
    <lineage>
        <taxon>Bacteria</taxon>
        <taxon>Pseudomonadati</taxon>
        <taxon>Pseudomonadota</taxon>
        <taxon>Gammaproteobacteria</taxon>
        <taxon>Alteromonadales</taxon>
        <taxon>Shewanellaceae</taxon>
        <taxon>Shewanella</taxon>
    </lineage>
</organism>
<protein>
    <submittedName>
        <fullName evidence="1">Uncharacterized protein</fullName>
    </submittedName>
</protein>
<gene>
    <name evidence="1" type="ORF">SHEWBE_4051</name>
</gene>
<evidence type="ECO:0000313" key="1">
    <source>
        <dbReference type="EMBL" id="SQH78014.1"/>
    </source>
</evidence>
<dbReference type="AlphaFoldDB" id="A0A330M9D2"/>
<proteinExistence type="predicted"/>
<evidence type="ECO:0000313" key="2">
    <source>
        <dbReference type="Proteomes" id="UP000250123"/>
    </source>
</evidence>
<sequence>MKLGSKPHGCGECQKCMDAISDQAQRRGDIGGRHCTYVLKWISHLPTLKLDMGNKIYILKNTQMQKAEAPSNGLASDMPPRMAVSRITQEQLSKSSALTHKDVRNVENVWNIFLPTQHQATLDKRKGFTLLSHGMNLTA</sequence>
<accession>A0A330M9D2</accession>
<dbReference type="EMBL" id="LS483452">
    <property type="protein sequence ID" value="SQH78014.1"/>
    <property type="molecule type" value="Genomic_DNA"/>
</dbReference>
<dbReference type="Proteomes" id="UP000250123">
    <property type="component" value="Chromosome SHEWBE"/>
</dbReference>
<dbReference type="KEGG" id="sbk:SHEWBE_4051"/>
<reference evidence="2" key="1">
    <citation type="submission" date="2018-06" db="EMBL/GenBank/DDBJ databases">
        <authorList>
            <person name="Cea G.-C."/>
            <person name="William W."/>
        </authorList>
    </citation>
    <scope>NUCLEOTIDE SEQUENCE [LARGE SCALE GENOMIC DNA]</scope>
    <source>
        <strain evidence="2">DB21MT-2</strain>
    </source>
</reference>